<evidence type="ECO:0000256" key="1">
    <source>
        <dbReference type="ARBA" id="ARBA00000085"/>
    </source>
</evidence>
<evidence type="ECO:0000313" key="17">
    <source>
        <dbReference type="EMBL" id="PHK93946.1"/>
    </source>
</evidence>
<protein>
    <recommendedName>
        <fullName evidence="2">histidine kinase</fullName>
        <ecNumber evidence="2">2.7.13.3</ecNumber>
    </recommendedName>
</protein>
<dbReference type="InterPro" id="IPR000014">
    <property type="entry name" value="PAS"/>
</dbReference>
<evidence type="ECO:0000256" key="7">
    <source>
        <dbReference type="ARBA" id="ARBA00022737"/>
    </source>
</evidence>
<dbReference type="Pfam" id="PF08448">
    <property type="entry name" value="PAS_4"/>
    <property type="match status" value="1"/>
</dbReference>
<keyword evidence="10" id="KW-0067">ATP-binding</keyword>
<keyword evidence="9" id="KW-0418">Kinase</keyword>
<dbReference type="PANTHER" id="PTHR41523">
    <property type="entry name" value="TWO-COMPONENT SYSTEM SENSOR PROTEIN"/>
    <property type="match status" value="1"/>
</dbReference>
<keyword evidence="5" id="KW-0288">FMN</keyword>
<evidence type="ECO:0000256" key="2">
    <source>
        <dbReference type="ARBA" id="ARBA00012438"/>
    </source>
</evidence>
<evidence type="ECO:0000256" key="5">
    <source>
        <dbReference type="ARBA" id="ARBA00022643"/>
    </source>
</evidence>
<dbReference type="GO" id="GO:0005524">
    <property type="term" value="F:ATP binding"/>
    <property type="evidence" value="ECO:0007669"/>
    <property type="project" value="UniProtKB-KW"/>
</dbReference>
<proteinExistence type="predicted"/>
<evidence type="ECO:0000256" key="3">
    <source>
        <dbReference type="ARBA" id="ARBA00022553"/>
    </source>
</evidence>
<evidence type="ECO:0000256" key="12">
    <source>
        <dbReference type="PROSITE-ProRule" id="PRU00169"/>
    </source>
</evidence>
<dbReference type="InterPro" id="IPR000700">
    <property type="entry name" value="PAS-assoc_C"/>
</dbReference>
<evidence type="ECO:0000256" key="10">
    <source>
        <dbReference type="ARBA" id="ARBA00022840"/>
    </source>
</evidence>
<keyword evidence="14" id="KW-1133">Transmembrane helix</keyword>
<feature type="domain" description="Response regulatory" evidence="15">
    <location>
        <begin position="741"/>
        <end position="855"/>
    </location>
</feature>
<dbReference type="AlphaFoldDB" id="A0A2C7AA60"/>
<evidence type="ECO:0000256" key="6">
    <source>
        <dbReference type="ARBA" id="ARBA00022679"/>
    </source>
</evidence>
<dbReference type="NCBIfam" id="TIGR00229">
    <property type="entry name" value="sensory_box"/>
    <property type="match status" value="1"/>
</dbReference>
<comment type="catalytic activity">
    <reaction evidence="1">
        <text>ATP + protein L-histidine = ADP + protein N-phospho-L-histidine.</text>
        <dbReference type="EC" id="2.7.13.3"/>
    </reaction>
</comment>
<sequence length="884" mass="93436">MAQQEEAGPQGRTMPGNRRRGPVLSLRLHLLLLSLALLVPALLAGGLTAWQLGGAYRRASEAGLRGTARAMAAAVDQQLTTAVTAATTLAGSLDRLPGDPSELAGFYAQARAVGEAMGGWVVLAHADGKQILNTLQPLGRTLPEARGQPWIARAVETGRAVLSDRLFFGGVAQRPVLAVFAPLRVPEKPGAVVILAFDPNWLATLLARIRDGQVVGLIELRSGSLVARSVGHETHIGQQAPPWMATALAGQQEGLAEISLIEGPGAVAAFQRLESVPWMAYVTVPLDAYEEAWQLPLVRLALGSTLLLLAALLLAGWRARRFLAPLDALTAEARALAAGQAASSGTAPFAIAELETLRQALAQSGQAMRARAMAEGRAAAALEMMTALRNERDRAQRYFDAAGTMLLVLNPDGTAQGINRHGLEVIGVPDEAEVLGQDWIAAFVAPRWQVRVRAGFQALVEGAQDPPPQSEVVPLIRADGEERQVAWRSTVLRDPEGRFLALLASGDDITEQRASEERQVLLMQEVDHRAKNALALVQSIIRLTRADHPADFADAVEGRVGALARAYTLLARERWAGSDLRELAEAELAAYAPEERVTLSGPSVRLAPEVVQPMAMVLYELASNAARHGALSNPRGRVTLAWERMADGALRLEWSEQGGPLLPGGDPPRRGFGSRMIKVAVAGQLGGTLAFDWRPSGLACTLTVAADRVSIRQGGFFLQAAGRGPGPAGEASAATVLRGRHVLLAEDEALVALELAETLAELGCVVAGPAATLAETLRLAEQEPLDAAVLDVNLRGQAAFPAADMLVRRGVPVLFVTGYGEMPGGWAVGGGQGRTALLRKPLAQGALGVALRRLLDEAAPQSPATRKAAARGGLPPSQRFNGRG</sequence>
<dbReference type="SUPFAM" id="SSF52172">
    <property type="entry name" value="CheY-like"/>
    <property type="match status" value="1"/>
</dbReference>
<dbReference type="PROSITE" id="PS50113">
    <property type="entry name" value="PAC"/>
    <property type="match status" value="1"/>
</dbReference>
<keyword evidence="6" id="KW-0808">Transferase</keyword>
<dbReference type="EMBL" id="PDNU01000034">
    <property type="protein sequence ID" value="PHK93946.1"/>
    <property type="molecule type" value="Genomic_DNA"/>
</dbReference>
<dbReference type="GO" id="GO:0000160">
    <property type="term" value="P:phosphorelay signal transduction system"/>
    <property type="evidence" value="ECO:0007669"/>
    <property type="project" value="InterPro"/>
</dbReference>
<dbReference type="InterPro" id="IPR036890">
    <property type="entry name" value="HATPase_C_sf"/>
</dbReference>
<evidence type="ECO:0000256" key="11">
    <source>
        <dbReference type="ARBA" id="ARBA00023026"/>
    </source>
</evidence>
<evidence type="ECO:0000259" key="16">
    <source>
        <dbReference type="PROSITE" id="PS50113"/>
    </source>
</evidence>
<evidence type="ECO:0000259" key="15">
    <source>
        <dbReference type="PROSITE" id="PS50110"/>
    </source>
</evidence>
<dbReference type="Gene3D" id="3.30.565.10">
    <property type="entry name" value="Histidine kinase-like ATPase, C-terminal domain"/>
    <property type="match status" value="1"/>
</dbReference>
<accession>A0A2C7AA60</accession>
<dbReference type="InterPro" id="IPR011006">
    <property type="entry name" value="CheY-like_superfamily"/>
</dbReference>
<keyword evidence="14" id="KW-0472">Membrane</keyword>
<gene>
    <name evidence="17" type="ORF">CR162_16115</name>
</gene>
<dbReference type="CDD" id="cd00130">
    <property type="entry name" value="PAS"/>
    <property type="match status" value="1"/>
</dbReference>
<dbReference type="GO" id="GO:0004673">
    <property type="term" value="F:protein histidine kinase activity"/>
    <property type="evidence" value="ECO:0007669"/>
    <property type="project" value="UniProtKB-EC"/>
</dbReference>
<keyword evidence="11" id="KW-0843">Virulence</keyword>
<evidence type="ECO:0000256" key="8">
    <source>
        <dbReference type="ARBA" id="ARBA00022741"/>
    </source>
</evidence>
<dbReference type="InterPro" id="IPR011102">
    <property type="entry name" value="Sig_transdc_His_kinase_HWE"/>
</dbReference>
<dbReference type="InterPro" id="IPR001789">
    <property type="entry name" value="Sig_transdc_resp-reg_receiver"/>
</dbReference>
<reference evidence="17 18" key="1">
    <citation type="submission" date="2017-10" db="EMBL/GenBank/DDBJ databases">
        <authorList>
            <person name="Banno H."/>
            <person name="Chua N.-H."/>
        </authorList>
    </citation>
    <scope>NUCLEOTIDE SEQUENCE [LARGE SCALE GENOMIC DNA]</scope>
    <source>
        <strain evidence="17 18">YW11</strain>
    </source>
</reference>
<name>A0A2C7AA60_9PROT</name>
<dbReference type="SUPFAM" id="SSF55785">
    <property type="entry name" value="PYP-like sensor domain (PAS domain)"/>
    <property type="match status" value="1"/>
</dbReference>
<keyword evidence="4" id="KW-0285">Flavoprotein</keyword>
<dbReference type="PROSITE" id="PS50110">
    <property type="entry name" value="RESPONSE_REGULATORY"/>
    <property type="match status" value="1"/>
</dbReference>
<dbReference type="EC" id="2.7.13.3" evidence="2"/>
<organism evidence="17 18">
    <name type="scientific">Teichococcus rhizosphaerae</name>
    <dbReference type="NCBI Taxonomy" id="1335062"/>
    <lineage>
        <taxon>Bacteria</taxon>
        <taxon>Pseudomonadati</taxon>
        <taxon>Pseudomonadota</taxon>
        <taxon>Alphaproteobacteria</taxon>
        <taxon>Acetobacterales</taxon>
        <taxon>Roseomonadaceae</taxon>
        <taxon>Roseomonas</taxon>
    </lineage>
</organism>
<dbReference type="PANTHER" id="PTHR41523:SF8">
    <property type="entry name" value="ETHYLENE RESPONSE SENSOR PROTEIN"/>
    <property type="match status" value="1"/>
</dbReference>
<evidence type="ECO:0000256" key="4">
    <source>
        <dbReference type="ARBA" id="ARBA00022630"/>
    </source>
</evidence>
<dbReference type="Pfam" id="PF07536">
    <property type="entry name" value="HWE_HK"/>
    <property type="match status" value="1"/>
</dbReference>
<dbReference type="Gene3D" id="3.30.450.20">
    <property type="entry name" value="PAS domain"/>
    <property type="match status" value="2"/>
</dbReference>
<dbReference type="RefSeq" id="WP_099096558.1">
    <property type="nucleotide sequence ID" value="NZ_PDNU01000034.1"/>
</dbReference>
<dbReference type="Proteomes" id="UP000223527">
    <property type="component" value="Unassembled WGS sequence"/>
</dbReference>
<keyword evidence="3 12" id="KW-0597">Phosphoprotein</keyword>
<keyword evidence="18" id="KW-1185">Reference proteome</keyword>
<evidence type="ECO:0000256" key="13">
    <source>
        <dbReference type="SAM" id="MobiDB-lite"/>
    </source>
</evidence>
<dbReference type="SMART" id="SM00448">
    <property type="entry name" value="REC"/>
    <property type="match status" value="1"/>
</dbReference>
<keyword evidence="7" id="KW-0677">Repeat</keyword>
<feature type="domain" description="PAC" evidence="16">
    <location>
        <begin position="469"/>
        <end position="521"/>
    </location>
</feature>
<dbReference type="OrthoDB" id="341208at2"/>
<feature type="region of interest" description="Disordered" evidence="13">
    <location>
        <begin position="860"/>
        <end position="884"/>
    </location>
</feature>
<keyword evidence="14" id="KW-0812">Transmembrane</keyword>
<dbReference type="Gene3D" id="3.40.50.2300">
    <property type="match status" value="1"/>
</dbReference>
<dbReference type="InterPro" id="IPR035965">
    <property type="entry name" value="PAS-like_dom_sf"/>
</dbReference>
<feature type="transmembrane region" description="Helical" evidence="14">
    <location>
        <begin position="28"/>
        <end position="50"/>
    </location>
</feature>
<dbReference type="SMART" id="SM00911">
    <property type="entry name" value="HWE_HK"/>
    <property type="match status" value="1"/>
</dbReference>
<comment type="caution">
    <text evidence="17">The sequence shown here is derived from an EMBL/GenBank/DDBJ whole genome shotgun (WGS) entry which is preliminary data.</text>
</comment>
<dbReference type="InterPro" id="IPR013656">
    <property type="entry name" value="PAS_4"/>
</dbReference>
<keyword evidence="8" id="KW-0547">Nucleotide-binding</keyword>
<evidence type="ECO:0000256" key="14">
    <source>
        <dbReference type="SAM" id="Phobius"/>
    </source>
</evidence>
<evidence type="ECO:0000256" key="9">
    <source>
        <dbReference type="ARBA" id="ARBA00022777"/>
    </source>
</evidence>
<feature type="modified residue" description="4-aspartylphosphate" evidence="12">
    <location>
        <position position="791"/>
    </location>
</feature>
<evidence type="ECO:0000313" key="18">
    <source>
        <dbReference type="Proteomes" id="UP000223527"/>
    </source>
</evidence>